<keyword evidence="1" id="KW-1185">Reference proteome</keyword>
<dbReference type="InParanoid" id="A0A6J2XWU1"/>
<evidence type="ECO:0000313" key="2">
    <source>
        <dbReference type="RefSeq" id="XP_030755089.1"/>
    </source>
</evidence>
<dbReference type="PANTHER" id="PTHR36693">
    <property type="entry name" value="GH02722P"/>
    <property type="match status" value="1"/>
</dbReference>
<dbReference type="FunCoup" id="A0A6J2XWU1">
    <property type="interactions" value="42"/>
</dbReference>
<protein>
    <submittedName>
        <fullName evidence="2">Uncharacterized protein F58A4.6</fullName>
    </submittedName>
</protein>
<sequence length="226" mass="26238">MCPLILTILSPDKYYYGKVLLDNREVLNLNDFNQNEGKEVLKGKLNLDCVFVHYFIKELILSCIYRNNFLKFVNTSDVLPRNLILQETKRDLIDYRWNEHVCFLIREKCELDHALSWLSTLGGAFSALGDYFEKCADTAGKISVNQLKLAIRLGDPNIASRCRLYLSLSLIQKKKYKLAAKIIEAEYVTSKCAIIVDERLVRMCKGIWSKLQYEYSLYRKNKGLKS</sequence>
<dbReference type="Proteomes" id="UP000504635">
    <property type="component" value="Unplaced"/>
</dbReference>
<dbReference type="AlphaFoldDB" id="A0A6J2XWU1"/>
<dbReference type="KEGG" id="soy:115881656"/>
<reference evidence="2" key="1">
    <citation type="submission" date="2025-08" db="UniProtKB">
        <authorList>
            <consortium name="RefSeq"/>
        </authorList>
    </citation>
    <scope>IDENTIFICATION</scope>
    <source>
        <tissue evidence="2">Gonads</tissue>
    </source>
</reference>
<name>A0A6J2XWU1_SITOR</name>
<organism evidence="1 2">
    <name type="scientific">Sitophilus oryzae</name>
    <name type="common">Rice weevil</name>
    <name type="synonym">Curculio oryzae</name>
    <dbReference type="NCBI Taxonomy" id="7048"/>
    <lineage>
        <taxon>Eukaryota</taxon>
        <taxon>Metazoa</taxon>
        <taxon>Ecdysozoa</taxon>
        <taxon>Arthropoda</taxon>
        <taxon>Hexapoda</taxon>
        <taxon>Insecta</taxon>
        <taxon>Pterygota</taxon>
        <taxon>Neoptera</taxon>
        <taxon>Endopterygota</taxon>
        <taxon>Coleoptera</taxon>
        <taxon>Polyphaga</taxon>
        <taxon>Cucujiformia</taxon>
        <taxon>Curculionidae</taxon>
        <taxon>Dryophthorinae</taxon>
        <taxon>Sitophilus</taxon>
    </lineage>
</organism>
<gene>
    <name evidence="2" type="primary">LOC115881656</name>
</gene>
<dbReference type="PANTHER" id="PTHR36693:SF1">
    <property type="entry name" value="GH02722P"/>
    <property type="match status" value="1"/>
</dbReference>
<dbReference type="OrthoDB" id="121932at2759"/>
<dbReference type="Pfam" id="PF16065">
    <property type="entry name" value="DUF4807"/>
    <property type="match status" value="1"/>
</dbReference>
<proteinExistence type="predicted"/>
<dbReference type="GeneID" id="115881656"/>
<accession>A0A6J2XWU1</accession>
<dbReference type="RefSeq" id="XP_030755089.1">
    <property type="nucleotide sequence ID" value="XM_030899229.1"/>
</dbReference>
<dbReference type="InterPro" id="IPR032072">
    <property type="entry name" value="DUF4807"/>
</dbReference>
<evidence type="ECO:0000313" key="1">
    <source>
        <dbReference type="Proteomes" id="UP000504635"/>
    </source>
</evidence>